<dbReference type="EMBL" id="NIDN02000077">
    <property type="protein sequence ID" value="RLL97466.1"/>
    <property type="molecule type" value="Genomic_DNA"/>
</dbReference>
<dbReference type="GO" id="GO:0019748">
    <property type="term" value="P:secondary metabolic process"/>
    <property type="evidence" value="ECO:0007669"/>
    <property type="project" value="UniProtKB-ARBA"/>
</dbReference>
<dbReference type="STRING" id="1245748.A0A421D5S3"/>
<evidence type="ECO:0008006" key="11">
    <source>
        <dbReference type="Google" id="ProtNLM"/>
    </source>
</evidence>
<sequence length="503" mass="57187">MDFITSTTWIGLLVGAFFFLVLSPFLSRRDSLLINAPRLFELSYSKARRRFLTQSEQLIKEGFEKASARTITVQAKNGFRIVTDTGVTLILPVQYLKDVRDADHLSFTDFTEDIFHSHIRGFEAFRPNSMLHEAIHLHLNRSLGNLVRPLSETTTAKLKAVWTDNSEWHPVAVMPTIVEMFTEISSRIMLGEELYKNTDWLETIEDFNVDSYNAINALRLWPKRLRPLVANLMPSVRQVRREVRRARQIINPVVEQRRISRDTAVARCEEPPQWTDSLGWIDEAATKTGQAYDPGVAQLGLSLGSINTAADMVTQLIFDLCGRDQLTSDLRTEIITVLREEGVLNKSTLYRLKLLDIMVTRVAQQQVQLRDNIVIPKGGSVAISNYEMRSANSPIHENADTFDGYRFYNLRRKTGVETWTQFVSTGPKHLGFGFGQYACPGRFFAADAIKVFMCHVLLKYDFRLVGDSRPEPSTAGFSLMANATASIAIRRRIEETVLEDLPF</sequence>
<keyword evidence="10" id="KW-1185">Reference proteome</keyword>
<feature type="transmembrane region" description="Helical" evidence="8">
    <location>
        <begin position="6"/>
        <end position="26"/>
    </location>
</feature>
<keyword evidence="7" id="KW-0503">Monooxygenase</keyword>
<keyword evidence="8" id="KW-0472">Membrane</keyword>
<evidence type="ECO:0000256" key="3">
    <source>
        <dbReference type="ARBA" id="ARBA00022617"/>
    </source>
</evidence>
<evidence type="ECO:0000256" key="1">
    <source>
        <dbReference type="ARBA" id="ARBA00001971"/>
    </source>
</evidence>
<keyword evidence="8" id="KW-1133">Transmembrane helix</keyword>
<reference evidence="9 10" key="1">
    <citation type="submission" date="2018-08" db="EMBL/GenBank/DDBJ databases">
        <title>Draft genome sequences of two Aspergillus turcosus clinical strains isolated from bronchoalveolar lavage fluid: one azole-susceptible and the other azole-resistant.</title>
        <authorList>
            <person name="Parent-Michaud M."/>
            <person name="Dufresne P.J."/>
            <person name="Fournier E."/>
            <person name="Martineau C."/>
            <person name="Moreira S."/>
            <person name="Perkins V."/>
            <person name="De Repentigny L."/>
            <person name="Dufresne S.F."/>
        </authorList>
    </citation>
    <scope>NUCLEOTIDE SEQUENCE [LARGE SCALE GENOMIC DNA]</scope>
    <source>
        <strain evidence="9">HMR AF 1038</strain>
    </source>
</reference>
<dbReference type="GO" id="GO:0005506">
    <property type="term" value="F:iron ion binding"/>
    <property type="evidence" value="ECO:0007669"/>
    <property type="project" value="InterPro"/>
</dbReference>
<dbReference type="SUPFAM" id="SSF48264">
    <property type="entry name" value="Cytochrome P450"/>
    <property type="match status" value="1"/>
</dbReference>
<evidence type="ECO:0000256" key="2">
    <source>
        <dbReference type="ARBA" id="ARBA00010617"/>
    </source>
</evidence>
<dbReference type="Gene3D" id="1.10.630.10">
    <property type="entry name" value="Cytochrome P450"/>
    <property type="match status" value="1"/>
</dbReference>
<evidence type="ECO:0000256" key="5">
    <source>
        <dbReference type="ARBA" id="ARBA00023002"/>
    </source>
</evidence>
<dbReference type="GO" id="GO:0020037">
    <property type="term" value="F:heme binding"/>
    <property type="evidence" value="ECO:0007669"/>
    <property type="project" value="InterPro"/>
</dbReference>
<evidence type="ECO:0000256" key="4">
    <source>
        <dbReference type="ARBA" id="ARBA00022723"/>
    </source>
</evidence>
<keyword evidence="5" id="KW-0560">Oxidoreductase</keyword>
<keyword evidence="4" id="KW-0479">Metal-binding</keyword>
<dbReference type="OrthoDB" id="1844152at2759"/>
<keyword evidence="6" id="KW-0408">Iron</keyword>
<keyword evidence="3" id="KW-0349">Heme</keyword>
<organism evidence="9 10">
    <name type="scientific">Aspergillus turcosus</name>
    <dbReference type="NCBI Taxonomy" id="1245748"/>
    <lineage>
        <taxon>Eukaryota</taxon>
        <taxon>Fungi</taxon>
        <taxon>Dikarya</taxon>
        <taxon>Ascomycota</taxon>
        <taxon>Pezizomycotina</taxon>
        <taxon>Eurotiomycetes</taxon>
        <taxon>Eurotiomycetidae</taxon>
        <taxon>Eurotiales</taxon>
        <taxon>Aspergillaceae</taxon>
        <taxon>Aspergillus</taxon>
        <taxon>Aspergillus subgen. Fumigati</taxon>
    </lineage>
</organism>
<proteinExistence type="inferred from homology"/>
<dbReference type="GO" id="GO:0004497">
    <property type="term" value="F:monooxygenase activity"/>
    <property type="evidence" value="ECO:0007669"/>
    <property type="project" value="UniProtKB-KW"/>
</dbReference>
<dbReference type="Pfam" id="PF00067">
    <property type="entry name" value="p450"/>
    <property type="match status" value="1"/>
</dbReference>
<dbReference type="GO" id="GO:0016705">
    <property type="term" value="F:oxidoreductase activity, acting on paired donors, with incorporation or reduction of molecular oxygen"/>
    <property type="evidence" value="ECO:0007669"/>
    <property type="project" value="InterPro"/>
</dbReference>
<protein>
    <recommendedName>
        <fullName evidence="11">Cytochrome P450</fullName>
    </recommendedName>
</protein>
<evidence type="ECO:0000313" key="9">
    <source>
        <dbReference type="EMBL" id="RLL97466.1"/>
    </source>
</evidence>
<dbReference type="InterPro" id="IPR001128">
    <property type="entry name" value="Cyt_P450"/>
</dbReference>
<dbReference type="PANTHER" id="PTHR46206:SF2">
    <property type="entry name" value="CYTOCHROME P450 MONOOXYGENASE AUSG-RELATED"/>
    <property type="match status" value="1"/>
</dbReference>
<comment type="similarity">
    <text evidence="2">Belongs to the cytochrome P450 family.</text>
</comment>
<keyword evidence="8" id="KW-0812">Transmembrane</keyword>
<dbReference type="Proteomes" id="UP000215289">
    <property type="component" value="Unassembled WGS sequence"/>
</dbReference>
<dbReference type="AlphaFoldDB" id="A0A421D5S3"/>
<name>A0A421D5S3_9EURO</name>
<comment type="cofactor">
    <cofactor evidence="1">
        <name>heme</name>
        <dbReference type="ChEBI" id="CHEBI:30413"/>
    </cofactor>
</comment>
<dbReference type="CDD" id="cd11041">
    <property type="entry name" value="CYP503A1-like"/>
    <property type="match status" value="1"/>
</dbReference>
<dbReference type="PANTHER" id="PTHR46206">
    <property type="entry name" value="CYTOCHROME P450"/>
    <property type="match status" value="1"/>
</dbReference>
<accession>A0A421D5S3</accession>
<evidence type="ECO:0000256" key="6">
    <source>
        <dbReference type="ARBA" id="ARBA00023004"/>
    </source>
</evidence>
<dbReference type="InterPro" id="IPR036396">
    <property type="entry name" value="Cyt_P450_sf"/>
</dbReference>
<comment type="caution">
    <text evidence="9">The sequence shown here is derived from an EMBL/GenBank/DDBJ whole genome shotgun (WGS) entry which is preliminary data.</text>
</comment>
<evidence type="ECO:0000313" key="10">
    <source>
        <dbReference type="Proteomes" id="UP000215289"/>
    </source>
</evidence>
<evidence type="ECO:0000256" key="8">
    <source>
        <dbReference type="SAM" id="Phobius"/>
    </source>
</evidence>
<gene>
    <name evidence="9" type="ORF">CFD26_105355</name>
</gene>
<evidence type="ECO:0000256" key="7">
    <source>
        <dbReference type="ARBA" id="ARBA00023033"/>
    </source>
</evidence>